<gene>
    <name evidence="2" type="ORF">CBM2634_A170065</name>
</gene>
<dbReference type="InterPro" id="IPR019659">
    <property type="entry name" value="DUF2514"/>
</dbReference>
<evidence type="ECO:0000313" key="2">
    <source>
        <dbReference type="EMBL" id="SPR97335.1"/>
    </source>
</evidence>
<evidence type="ECO:0008006" key="4">
    <source>
        <dbReference type="Google" id="ProtNLM"/>
    </source>
</evidence>
<accession>A0A375IWJ3</accession>
<dbReference type="Pfam" id="PF10721">
    <property type="entry name" value="DUF2514"/>
    <property type="match status" value="1"/>
</dbReference>
<reference evidence="2 3" key="1">
    <citation type="submission" date="2018-01" db="EMBL/GenBank/DDBJ databases">
        <authorList>
            <person name="Gaut B.S."/>
            <person name="Morton B.R."/>
            <person name="Clegg M.T."/>
            <person name="Duvall M.R."/>
        </authorList>
    </citation>
    <scope>NUCLEOTIDE SEQUENCE [LARGE SCALE GENOMIC DNA]</scope>
    <source>
        <strain evidence="2">Cupriavidus taiwanensis cmp 52</strain>
    </source>
</reference>
<evidence type="ECO:0000313" key="3">
    <source>
        <dbReference type="Proteomes" id="UP000256805"/>
    </source>
</evidence>
<sequence>MPAARRVRCPAVRRARLPRVADADAGRRPGRHAQPHPRDGGPIRALRGDTMIQIPAARAALSAVSWRAAASLALGACLFAAGWAANGWRLVGQIEQLETAQARQREGQATALAAASEAARAEEQRRTAEQRGIANAAAKERDQARADARAAGAVAEQLRVRVGQLAAAARAAGNSGAAGGSAAAGDPLDVLTDVLSRADARAGDLAEYADRARIAGQACERAYRSLVSD</sequence>
<protein>
    <recommendedName>
        <fullName evidence="4">DUF2514 domain-containing protein</fullName>
    </recommendedName>
</protein>
<proteinExistence type="predicted"/>
<organism evidence="2 3">
    <name type="scientific">Cupriavidus taiwanensis</name>
    <dbReference type="NCBI Taxonomy" id="164546"/>
    <lineage>
        <taxon>Bacteria</taxon>
        <taxon>Pseudomonadati</taxon>
        <taxon>Pseudomonadota</taxon>
        <taxon>Betaproteobacteria</taxon>
        <taxon>Burkholderiales</taxon>
        <taxon>Burkholderiaceae</taxon>
        <taxon>Cupriavidus</taxon>
    </lineage>
</organism>
<feature type="region of interest" description="Disordered" evidence="1">
    <location>
        <begin position="18"/>
        <end position="45"/>
    </location>
</feature>
<name>A0A375IWJ3_9BURK</name>
<dbReference type="AlphaFoldDB" id="A0A375IWJ3"/>
<dbReference type="EMBL" id="OVTA01000009">
    <property type="protein sequence ID" value="SPR97335.1"/>
    <property type="molecule type" value="Genomic_DNA"/>
</dbReference>
<evidence type="ECO:0000256" key="1">
    <source>
        <dbReference type="SAM" id="MobiDB-lite"/>
    </source>
</evidence>
<dbReference type="Proteomes" id="UP000256805">
    <property type="component" value="Unassembled WGS sequence"/>
</dbReference>